<reference evidence="3 4" key="1">
    <citation type="submission" date="2017-11" db="EMBL/GenBank/DDBJ databases">
        <title>Genomic Encyclopedia of Archaeal and Bacterial Type Strains, Phase II (KMG-II): From Individual Species to Whole Genera.</title>
        <authorList>
            <person name="Goeker M."/>
        </authorList>
    </citation>
    <scope>NUCLEOTIDE SEQUENCE [LARGE SCALE GENOMIC DNA]</scope>
    <source>
        <strain evidence="3 4">DSM 28175</strain>
    </source>
</reference>
<dbReference type="PANTHER" id="PTHR46825">
    <property type="entry name" value="D-ALANYL-D-ALANINE-CARBOXYPEPTIDASE/ENDOPEPTIDASE AMPH"/>
    <property type="match status" value="1"/>
</dbReference>
<feature type="domain" description="Beta-lactamase-related" evidence="2">
    <location>
        <begin position="53"/>
        <end position="368"/>
    </location>
</feature>
<evidence type="ECO:0000313" key="3">
    <source>
        <dbReference type="EMBL" id="PJJ83488.1"/>
    </source>
</evidence>
<dbReference type="Gene3D" id="3.40.710.10">
    <property type="entry name" value="DD-peptidase/beta-lactamase superfamily"/>
    <property type="match status" value="1"/>
</dbReference>
<accession>A0A2H9VRQ5</accession>
<name>A0A2H9VRQ5_9SPHI</name>
<dbReference type="AlphaFoldDB" id="A0A2H9VRQ5"/>
<dbReference type="Pfam" id="PF00144">
    <property type="entry name" value="Beta-lactamase"/>
    <property type="match status" value="1"/>
</dbReference>
<dbReference type="RefSeq" id="WP_245856829.1">
    <property type="nucleotide sequence ID" value="NZ_PGFJ01000001.1"/>
</dbReference>
<dbReference type="PANTHER" id="PTHR46825:SF9">
    <property type="entry name" value="BETA-LACTAMASE-RELATED DOMAIN-CONTAINING PROTEIN"/>
    <property type="match status" value="1"/>
</dbReference>
<dbReference type="Proteomes" id="UP000242687">
    <property type="component" value="Unassembled WGS sequence"/>
</dbReference>
<feature type="chain" id="PRO_5014149808" evidence="1">
    <location>
        <begin position="26"/>
        <end position="399"/>
    </location>
</feature>
<dbReference type="EMBL" id="PGFJ01000001">
    <property type="protein sequence ID" value="PJJ83488.1"/>
    <property type="molecule type" value="Genomic_DNA"/>
</dbReference>
<gene>
    <name evidence="3" type="ORF">CLV57_0470</name>
</gene>
<dbReference type="SUPFAM" id="SSF56601">
    <property type="entry name" value="beta-lactamase/transpeptidase-like"/>
    <property type="match status" value="1"/>
</dbReference>
<organism evidence="3 4">
    <name type="scientific">Mucilaginibacter auburnensis</name>
    <dbReference type="NCBI Taxonomy" id="1457233"/>
    <lineage>
        <taxon>Bacteria</taxon>
        <taxon>Pseudomonadati</taxon>
        <taxon>Bacteroidota</taxon>
        <taxon>Sphingobacteriia</taxon>
        <taxon>Sphingobacteriales</taxon>
        <taxon>Sphingobacteriaceae</taxon>
        <taxon>Mucilaginibacter</taxon>
    </lineage>
</organism>
<evidence type="ECO:0000259" key="2">
    <source>
        <dbReference type="Pfam" id="PF00144"/>
    </source>
</evidence>
<evidence type="ECO:0000256" key="1">
    <source>
        <dbReference type="SAM" id="SignalP"/>
    </source>
</evidence>
<keyword evidence="1" id="KW-0732">Signal</keyword>
<dbReference type="InterPro" id="IPR050491">
    <property type="entry name" value="AmpC-like"/>
</dbReference>
<comment type="caution">
    <text evidence="3">The sequence shown here is derived from an EMBL/GenBank/DDBJ whole genome shotgun (WGS) entry which is preliminary data.</text>
</comment>
<keyword evidence="4" id="KW-1185">Reference proteome</keyword>
<proteinExistence type="predicted"/>
<protein>
    <submittedName>
        <fullName evidence="3">CubicO group peptidase (Beta-lactamase class C family)</fullName>
    </submittedName>
</protein>
<dbReference type="InterPro" id="IPR012338">
    <property type="entry name" value="Beta-lactam/transpept-like"/>
</dbReference>
<feature type="signal peptide" evidence="1">
    <location>
        <begin position="1"/>
        <end position="25"/>
    </location>
</feature>
<sequence length="399" mass="45618">MKLRLIVFVSALVFIAACSSGPENKANAAIAADNFDTTALLSYNAKNADKRIDEYMQKLHKTRGFNGNVLVAKKGKIIYENAIGWADYLHRDSLKINSEFELASITKTMTGTAVLMLMERGKLKLDQDVREFFPNFPYEGVTIRLLLTHRSGMMNYVYFVDDIYRKEKRDQKKGLTNMQAMDMIAQYKPPRYNKPDVSFHYNNSNFMVLGAIIEKVTGMPYAQFLKENLFKPAKMMHTHVYSKANYDKIPVDVVGHDRGNWRYSVVQNFLDGPVGDKGVYSTVKDLYLFDRALRAGLLLKKATLDSAYTPRNNWLRGHFNYGYGWRIFESPGQKVVYHTGWWHGFRHIYLRDLKNDITIVLLSNLANGSLLQLDDLFKMTGMPVVRKGAYSGNGDASED</sequence>
<evidence type="ECO:0000313" key="4">
    <source>
        <dbReference type="Proteomes" id="UP000242687"/>
    </source>
</evidence>
<dbReference type="InterPro" id="IPR001466">
    <property type="entry name" value="Beta-lactam-related"/>
</dbReference>
<dbReference type="PROSITE" id="PS51257">
    <property type="entry name" value="PROKAR_LIPOPROTEIN"/>
    <property type="match status" value="1"/>
</dbReference>